<protein>
    <submittedName>
        <fullName evidence="3">Uncharacterized protein</fullName>
    </submittedName>
</protein>
<dbReference type="AlphaFoldDB" id="A0A8J9UYM9"/>
<evidence type="ECO:0000313" key="3">
    <source>
        <dbReference type="EMBL" id="CAH0728886.1"/>
    </source>
</evidence>
<evidence type="ECO:0000313" key="4">
    <source>
        <dbReference type="Proteomes" id="UP000838878"/>
    </source>
</evidence>
<name>A0A8J9UYM9_9NEOP</name>
<feature type="chain" id="PRO_5035446010" evidence="2">
    <location>
        <begin position="24"/>
        <end position="200"/>
    </location>
</feature>
<dbReference type="OrthoDB" id="6348134at2759"/>
<feature type="non-terminal residue" evidence="3">
    <location>
        <position position="200"/>
    </location>
</feature>
<keyword evidence="4" id="KW-1185">Reference proteome</keyword>
<proteinExistence type="predicted"/>
<accession>A0A8J9UYM9</accession>
<dbReference type="InterPro" id="IPR000618">
    <property type="entry name" value="Insect_cuticle"/>
</dbReference>
<evidence type="ECO:0000256" key="1">
    <source>
        <dbReference type="ARBA" id="ARBA00022729"/>
    </source>
</evidence>
<reference evidence="3" key="1">
    <citation type="submission" date="2021-12" db="EMBL/GenBank/DDBJ databases">
        <authorList>
            <person name="Martin H S."/>
        </authorList>
    </citation>
    <scope>NUCLEOTIDE SEQUENCE</scope>
</reference>
<dbReference type="Pfam" id="PF00379">
    <property type="entry name" value="Chitin_bind_4"/>
    <property type="match status" value="1"/>
</dbReference>
<evidence type="ECO:0000256" key="2">
    <source>
        <dbReference type="SAM" id="SignalP"/>
    </source>
</evidence>
<dbReference type="Proteomes" id="UP000838878">
    <property type="component" value="Chromosome 7"/>
</dbReference>
<sequence length="200" mass="23423">MKNIIRFSITFFFLVIHLVYVTGFPQKRSSDQSKVEFKDEKRFPNGTVIGKYSYRDKDGNPVHIKYFADDSSYGVELKSVKFLNSNKDLSQEKLLKSDNTLSEVSLPFKEISPTNTVLNNELMKNSSFDFDEFSNNYINKKNKAKSKTDGYEIFLEKEIKPMDTYNNDKIRIYHNDNKRKTRKSNQYLLKGPVFEAHSDH</sequence>
<organism evidence="3 4">
    <name type="scientific">Brenthis ino</name>
    <name type="common">lesser marbled fritillary</name>
    <dbReference type="NCBI Taxonomy" id="405034"/>
    <lineage>
        <taxon>Eukaryota</taxon>
        <taxon>Metazoa</taxon>
        <taxon>Ecdysozoa</taxon>
        <taxon>Arthropoda</taxon>
        <taxon>Hexapoda</taxon>
        <taxon>Insecta</taxon>
        <taxon>Pterygota</taxon>
        <taxon>Neoptera</taxon>
        <taxon>Endopterygota</taxon>
        <taxon>Lepidoptera</taxon>
        <taxon>Glossata</taxon>
        <taxon>Ditrysia</taxon>
        <taxon>Papilionoidea</taxon>
        <taxon>Nymphalidae</taxon>
        <taxon>Heliconiinae</taxon>
        <taxon>Argynnini</taxon>
        <taxon>Brenthis</taxon>
    </lineage>
</organism>
<dbReference type="EMBL" id="OV170227">
    <property type="protein sequence ID" value="CAH0728886.1"/>
    <property type="molecule type" value="Genomic_DNA"/>
</dbReference>
<gene>
    <name evidence="3" type="ORF">BINO364_LOCUS14056</name>
</gene>
<keyword evidence="1 2" id="KW-0732">Signal</keyword>
<feature type="signal peptide" evidence="2">
    <location>
        <begin position="1"/>
        <end position="23"/>
    </location>
</feature>